<accession>A0A6A6AQY2</accession>
<reference evidence="1" key="1">
    <citation type="journal article" date="2020" name="Stud. Mycol.">
        <title>101 Dothideomycetes genomes: a test case for predicting lifestyles and emergence of pathogens.</title>
        <authorList>
            <person name="Haridas S."/>
            <person name="Albert R."/>
            <person name="Binder M."/>
            <person name="Bloem J."/>
            <person name="Labutti K."/>
            <person name="Salamov A."/>
            <person name="Andreopoulos B."/>
            <person name="Baker S."/>
            <person name="Barry K."/>
            <person name="Bills G."/>
            <person name="Bluhm B."/>
            <person name="Cannon C."/>
            <person name="Castanera R."/>
            <person name="Culley D."/>
            <person name="Daum C."/>
            <person name="Ezra D."/>
            <person name="Gonzalez J."/>
            <person name="Henrissat B."/>
            <person name="Kuo A."/>
            <person name="Liang C."/>
            <person name="Lipzen A."/>
            <person name="Lutzoni F."/>
            <person name="Magnuson J."/>
            <person name="Mondo S."/>
            <person name="Nolan M."/>
            <person name="Ohm R."/>
            <person name="Pangilinan J."/>
            <person name="Park H.-J."/>
            <person name="Ramirez L."/>
            <person name="Alfaro M."/>
            <person name="Sun H."/>
            <person name="Tritt A."/>
            <person name="Yoshinaga Y."/>
            <person name="Zwiers L.-H."/>
            <person name="Turgeon B."/>
            <person name="Goodwin S."/>
            <person name="Spatafora J."/>
            <person name="Crous P."/>
            <person name="Grigoriev I."/>
        </authorList>
    </citation>
    <scope>NUCLEOTIDE SEQUENCE</scope>
    <source>
        <strain evidence="1">CBS 119687</strain>
    </source>
</reference>
<gene>
    <name evidence="1" type="ORF">P153DRAFT_282765</name>
</gene>
<dbReference type="AlphaFoldDB" id="A0A6A6AQY2"/>
<dbReference type="GeneID" id="54403657"/>
<organism evidence="1 2">
    <name type="scientific">Dothidotthia symphoricarpi CBS 119687</name>
    <dbReference type="NCBI Taxonomy" id="1392245"/>
    <lineage>
        <taxon>Eukaryota</taxon>
        <taxon>Fungi</taxon>
        <taxon>Dikarya</taxon>
        <taxon>Ascomycota</taxon>
        <taxon>Pezizomycotina</taxon>
        <taxon>Dothideomycetes</taxon>
        <taxon>Pleosporomycetidae</taxon>
        <taxon>Pleosporales</taxon>
        <taxon>Dothidotthiaceae</taxon>
        <taxon>Dothidotthia</taxon>
    </lineage>
</organism>
<evidence type="ECO:0000313" key="1">
    <source>
        <dbReference type="EMBL" id="KAF2133364.1"/>
    </source>
</evidence>
<dbReference type="OrthoDB" id="3782657at2759"/>
<sequence>MDAVSPTTSSQSLASLPPIPQHIIVTFDGKVREMLRITRDADIEEQSSRRRVRPRYYAGI</sequence>
<keyword evidence="2" id="KW-1185">Reference proteome</keyword>
<protein>
    <submittedName>
        <fullName evidence="1">Uncharacterized protein</fullName>
    </submittedName>
</protein>
<dbReference type="EMBL" id="ML977499">
    <property type="protein sequence ID" value="KAF2133364.1"/>
    <property type="molecule type" value="Genomic_DNA"/>
</dbReference>
<name>A0A6A6AQY2_9PLEO</name>
<dbReference type="Proteomes" id="UP000799771">
    <property type="component" value="Unassembled WGS sequence"/>
</dbReference>
<evidence type="ECO:0000313" key="2">
    <source>
        <dbReference type="Proteomes" id="UP000799771"/>
    </source>
</evidence>
<proteinExistence type="predicted"/>
<dbReference type="RefSeq" id="XP_033527751.1">
    <property type="nucleotide sequence ID" value="XM_033663225.1"/>
</dbReference>